<feature type="region of interest" description="Disordered" evidence="1">
    <location>
        <begin position="50"/>
        <end position="74"/>
    </location>
</feature>
<evidence type="ECO:0000256" key="1">
    <source>
        <dbReference type="SAM" id="MobiDB-lite"/>
    </source>
</evidence>
<organism evidence="2 3">
    <name type="scientific">Platysternon megacephalum</name>
    <name type="common">big-headed turtle</name>
    <dbReference type="NCBI Taxonomy" id="55544"/>
    <lineage>
        <taxon>Eukaryota</taxon>
        <taxon>Metazoa</taxon>
        <taxon>Chordata</taxon>
        <taxon>Craniata</taxon>
        <taxon>Vertebrata</taxon>
        <taxon>Euteleostomi</taxon>
        <taxon>Archelosauria</taxon>
        <taxon>Testudinata</taxon>
        <taxon>Testudines</taxon>
        <taxon>Cryptodira</taxon>
        <taxon>Durocryptodira</taxon>
        <taxon>Testudinoidea</taxon>
        <taxon>Platysternidae</taxon>
        <taxon>Platysternon</taxon>
    </lineage>
</organism>
<sequence>MMEREAPALPWGALPQASPVVASLWPQSWRPLGSCSTRLCSGAIGLAGAVPPAHTREPIQGSGSFRRGGSRSQWSQCVGPGLSLRQARSPLGWASLTPALGLWRDRPHLRVLAEPRLDPCQVEGGTESRSGPGL</sequence>
<dbReference type="EMBL" id="QXTE01000351">
    <property type="protein sequence ID" value="TFJ99063.1"/>
    <property type="molecule type" value="Genomic_DNA"/>
</dbReference>
<evidence type="ECO:0000313" key="2">
    <source>
        <dbReference type="EMBL" id="TFJ99063.1"/>
    </source>
</evidence>
<feature type="compositionally biased region" description="Low complexity" evidence="1">
    <location>
        <begin position="60"/>
        <end position="74"/>
    </location>
</feature>
<evidence type="ECO:0000313" key="3">
    <source>
        <dbReference type="Proteomes" id="UP000297703"/>
    </source>
</evidence>
<accession>A0A4D9DWJ5</accession>
<dbReference type="AlphaFoldDB" id="A0A4D9DWJ5"/>
<proteinExistence type="predicted"/>
<comment type="caution">
    <text evidence="2">The sequence shown here is derived from an EMBL/GenBank/DDBJ whole genome shotgun (WGS) entry which is preliminary data.</text>
</comment>
<feature type="region of interest" description="Disordered" evidence="1">
    <location>
        <begin position="114"/>
        <end position="134"/>
    </location>
</feature>
<name>A0A4D9DWJ5_9SAUR</name>
<protein>
    <submittedName>
        <fullName evidence="2">Serum amyloid P-component-like</fullName>
    </submittedName>
</protein>
<dbReference type="Proteomes" id="UP000297703">
    <property type="component" value="Unassembled WGS sequence"/>
</dbReference>
<reference evidence="2 3" key="1">
    <citation type="submission" date="2019-04" db="EMBL/GenBank/DDBJ databases">
        <title>Draft genome of the big-headed turtle Platysternon megacephalum.</title>
        <authorList>
            <person name="Gong S."/>
        </authorList>
    </citation>
    <scope>NUCLEOTIDE SEQUENCE [LARGE SCALE GENOMIC DNA]</scope>
    <source>
        <strain evidence="2">DO16091913</strain>
        <tissue evidence="2">Muscle</tissue>
    </source>
</reference>
<reference evidence="2 3" key="2">
    <citation type="submission" date="2019-04" db="EMBL/GenBank/DDBJ databases">
        <title>The genome sequence of big-headed turtle.</title>
        <authorList>
            <person name="Gong S."/>
        </authorList>
    </citation>
    <scope>NUCLEOTIDE SEQUENCE [LARGE SCALE GENOMIC DNA]</scope>
    <source>
        <strain evidence="2">DO16091913</strain>
        <tissue evidence="2">Muscle</tissue>
    </source>
</reference>
<keyword evidence="3" id="KW-1185">Reference proteome</keyword>
<gene>
    <name evidence="2" type="ORF">DR999_PMT18939</name>
</gene>